<evidence type="ECO:0000313" key="1">
    <source>
        <dbReference type="EMBL" id="TPX46918.1"/>
    </source>
</evidence>
<dbReference type="AlphaFoldDB" id="A0A507D6N7"/>
<sequence length="105" mass="12478">MSAPSHDFEEPQYHRLIKRSTDSDTPIIQGAKPVLEDILRTRGAKKNSIFEDQLQQLREIPRTLINIYTSIMRRRMVTERVVVVKSQQGTDKRLRSWRHWCRVFS</sequence>
<name>A0A507D6N7_9FUNG</name>
<organism evidence="1 2">
    <name type="scientific">Synchytrium endobioticum</name>
    <dbReference type="NCBI Taxonomy" id="286115"/>
    <lineage>
        <taxon>Eukaryota</taxon>
        <taxon>Fungi</taxon>
        <taxon>Fungi incertae sedis</taxon>
        <taxon>Chytridiomycota</taxon>
        <taxon>Chytridiomycota incertae sedis</taxon>
        <taxon>Chytridiomycetes</taxon>
        <taxon>Synchytriales</taxon>
        <taxon>Synchytriaceae</taxon>
        <taxon>Synchytrium</taxon>
    </lineage>
</organism>
<dbReference type="EMBL" id="QEAM01000090">
    <property type="protein sequence ID" value="TPX46918.1"/>
    <property type="molecule type" value="Genomic_DNA"/>
</dbReference>
<comment type="caution">
    <text evidence="1">The sequence shown here is derived from an EMBL/GenBank/DDBJ whole genome shotgun (WGS) entry which is preliminary data.</text>
</comment>
<proteinExistence type="predicted"/>
<protein>
    <submittedName>
        <fullName evidence="1">Uncharacterized protein</fullName>
    </submittedName>
</protein>
<accession>A0A507D6N7</accession>
<gene>
    <name evidence="1" type="ORF">SeLEV6574_g02946</name>
</gene>
<evidence type="ECO:0000313" key="2">
    <source>
        <dbReference type="Proteomes" id="UP000320475"/>
    </source>
</evidence>
<reference evidence="1 2" key="1">
    <citation type="journal article" date="2019" name="Sci. Rep.">
        <title>Comparative genomics of chytrid fungi reveal insights into the obligate biotrophic and pathogenic lifestyle of Synchytrium endobioticum.</title>
        <authorList>
            <person name="van de Vossenberg B.T.L.H."/>
            <person name="Warris S."/>
            <person name="Nguyen H.D.T."/>
            <person name="van Gent-Pelzer M.P.E."/>
            <person name="Joly D.L."/>
            <person name="van de Geest H.C."/>
            <person name="Bonants P.J.M."/>
            <person name="Smith D.S."/>
            <person name="Levesque C.A."/>
            <person name="van der Lee T.A.J."/>
        </authorList>
    </citation>
    <scope>NUCLEOTIDE SEQUENCE [LARGE SCALE GENOMIC DNA]</scope>
    <source>
        <strain evidence="1 2">LEV6574</strain>
    </source>
</reference>
<dbReference type="VEuPathDB" id="FungiDB:SeMB42_g05368"/>
<dbReference type="Proteomes" id="UP000320475">
    <property type="component" value="Unassembled WGS sequence"/>
</dbReference>